<name>D9QV72_ACEAZ</name>
<feature type="transmembrane region" description="Helical" evidence="8">
    <location>
        <begin position="110"/>
        <end position="129"/>
    </location>
</feature>
<evidence type="ECO:0000256" key="1">
    <source>
        <dbReference type="ARBA" id="ARBA00022475"/>
    </source>
</evidence>
<dbReference type="GO" id="GO:0016020">
    <property type="term" value="C:membrane"/>
    <property type="evidence" value="ECO:0007669"/>
    <property type="project" value="InterPro"/>
</dbReference>
<keyword evidence="5" id="KW-0378">Hydrolase</keyword>
<dbReference type="AlphaFoldDB" id="D9QV72"/>
<sequence>MSDKKGIELLSEKLVLGLFKDLSMEEKEVLSYGATILLSTLGTYLLLIFVSSLFNVTVLALTAVATSSLLRIFSGGVHASRFRNCALSGTIVFTTLGLIVSNFGSQIKNINILVCLLLITGSLIIYLYAPAEIKEKPITSQEKRARFKIYSFIVLSSLLLIYYIINLRTDYNYFVLAGLLGISWQLFTLTPIAYKLLGRNDNI</sequence>
<protein>
    <submittedName>
        <fullName evidence="9">Accessory gene regulator B</fullName>
    </submittedName>
</protein>
<feature type="transmembrane region" description="Helical" evidence="8">
    <location>
        <begin position="29"/>
        <end position="47"/>
    </location>
</feature>
<keyword evidence="1" id="KW-1003">Cell membrane</keyword>
<proteinExistence type="predicted"/>
<keyword evidence="4 8" id="KW-0812">Transmembrane</keyword>
<feature type="transmembrane region" description="Helical" evidence="8">
    <location>
        <begin position="149"/>
        <end position="165"/>
    </location>
</feature>
<feature type="transmembrane region" description="Helical" evidence="8">
    <location>
        <begin position="85"/>
        <end position="104"/>
    </location>
</feature>
<keyword evidence="6 8" id="KW-1133">Transmembrane helix</keyword>
<evidence type="ECO:0000313" key="9">
    <source>
        <dbReference type="EMBL" id="ADL12131.1"/>
    </source>
</evidence>
<dbReference type="KEGG" id="aar:Acear_0588"/>
<evidence type="ECO:0000256" key="2">
    <source>
        <dbReference type="ARBA" id="ARBA00022654"/>
    </source>
</evidence>
<evidence type="ECO:0000256" key="3">
    <source>
        <dbReference type="ARBA" id="ARBA00022670"/>
    </source>
</evidence>
<evidence type="ECO:0000256" key="8">
    <source>
        <dbReference type="SAM" id="Phobius"/>
    </source>
</evidence>
<keyword evidence="7 8" id="KW-0472">Membrane</keyword>
<reference evidence="9 10" key="1">
    <citation type="journal article" date="2010" name="Stand. Genomic Sci.">
        <title>Complete genome sequence of Acetohalobium arabaticum type strain (Z-7288).</title>
        <authorList>
            <person name="Sikorski J."/>
            <person name="Lapidus A."/>
            <person name="Chertkov O."/>
            <person name="Lucas S."/>
            <person name="Copeland A."/>
            <person name="Glavina Del Rio T."/>
            <person name="Nolan M."/>
            <person name="Tice H."/>
            <person name="Cheng J.F."/>
            <person name="Han C."/>
            <person name="Brambilla E."/>
            <person name="Pitluck S."/>
            <person name="Liolios K."/>
            <person name="Ivanova N."/>
            <person name="Mavromatis K."/>
            <person name="Mikhailova N."/>
            <person name="Pati A."/>
            <person name="Bruce D."/>
            <person name="Detter C."/>
            <person name="Tapia R."/>
            <person name="Goodwin L."/>
            <person name="Chen A."/>
            <person name="Palaniappan K."/>
            <person name="Land M."/>
            <person name="Hauser L."/>
            <person name="Chang Y.J."/>
            <person name="Jeffries C.D."/>
            <person name="Rohde M."/>
            <person name="Goker M."/>
            <person name="Spring S."/>
            <person name="Woyke T."/>
            <person name="Bristow J."/>
            <person name="Eisen J.A."/>
            <person name="Markowitz V."/>
            <person name="Hugenholtz P."/>
            <person name="Kyrpides N.C."/>
            <person name="Klenk H.P."/>
        </authorList>
    </citation>
    <scope>NUCLEOTIDE SEQUENCE [LARGE SCALE GENOMIC DNA]</scope>
    <source>
        <strain evidence="10">ATCC 49924 / DSM 5501 / Z-7288</strain>
    </source>
</reference>
<gene>
    <name evidence="9" type="ordered locus">Acear_0588</name>
</gene>
<keyword evidence="2" id="KW-0673">Quorum sensing</keyword>
<dbReference type="STRING" id="574087.Acear_0588"/>
<keyword evidence="10" id="KW-1185">Reference proteome</keyword>
<dbReference type="RefSeq" id="WP_013277577.1">
    <property type="nucleotide sequence ID" value="NC_014378.1"/>
</dbReference>
<dbReference type="Proteomes" id="UP000001661">
    <property type="component" value="Chromosome"/>
</dbReference>
<feature type="transmembrane region" description="Helical" evidence="8">
    <location>
        <begin position="53"/>
        <end position="73"/>
    </location>
</feature>
<dbReference type="SMART" id="SM00793">
    <property type="entry name" value="AgrB"/>
    <property type="match status" value="1"/>
</dbReference>
<dbReference type="InterPro" id="IPR006741">
    <property type="entry name" value="AgrB"/>
</dbReference>
<dbReference type="GO" id="GO:0006508">
    <property type="term" value="P:proteolysis"/>
    <property type="evidence" value="ECO:0007669"/>
    <property type="project" value="UniProtKB-KW"/>
</dbReference>
<organism evidence="9 10">
    <name type="scientific">Acetohalobium arabaticum (strain ATCC 49924 / DSM 5501 / Z-7288)</name>
    <dbReference type="NCBI Taxonomy" id="574087"/>
    <lineage>
        <taxon>Bacteria</taxon>
        <taxon>Bacillati</taxon>
        <taxon>Bacillota</taxon>
        <taxon>Clostridia</taxon>
        <taxon>Halanaerobiales</taxon>
        <taxon>Halobacteroidaceae</taxon>
        <taxon>Acetohalobium</taxon>
    </lineage>
</organism>
<feature type="transmembrane region" description="Helical" evidence="8">
    <location>
        <begin position="171"/>
        <end position="194"/>
    </location>
</feature>
<dbReference type="eggNOG" id="COG4512">
    <property type="taxonomic scope" value="Bacteria"/>
</dbReference>
<evidence type="ECO:0000256" key="7">
    <source>
        <dbReference type="ARBA" id="ARBA00023136"/>
    </source>
</evidence>
<dbReference type="EMBL" id="CP002105">
    <property type="protein sequence ID" value="ADL12131.1"/>
    <property type="molecule type" value="Genomic_DNA"/>
</dbReference>
<evidence type="ECO:0000256" key="5">
    <source>
        <dbReference type="ARBA" id="ARBA00022801"/>
    </source>
</evidence>
<dbReference type="OrthoDB" id="2854767at2"/>
<evidence type="ECO:0000256" key="6">
    <source>
        <dbReference type="ARBA" id="ARBA00022989"/>
    </source>
</evidence>
<accession>D9QV72</accession>
<keyword evidence="3" id="KW-0645">Protease</keyword>
<dbReference type="GO" id="GO:0008233">
    <property type="term" value="F:peptidase activity"/>
    <property type="evidence" value="ECO:0007669"/>
    <property type="project" value="UniProtKB-KW"/>
</dbReference>
<dbReference type="HOGENOM" id="CLU_098969_0_0_9"/>
<evidence type="ECO:0000256" key="4">
    <source>
        <dbReference type="ARBA" id="ARBA00022692"/>
    </source>
</evidence>
<dbReference type="Pfam" id="PF04647">
    <property type="entry name" value="AgrB"/>
    <property type="match status" value="1"/>
</dbReference>
<evidence type="ECO:0000313" key="10">
    <source>
        <dbReference type="Proteomes" id="UP000001661"/>
    </source>
</evidence>
<dbReference type="GO" id="GO:0009372">
    <property type="term" value="P:quorum sensing"/>
    <property type="evidence" value="ECO:0007669"/>
    <property type="project" value="UniProtKB-KW"/>
</dbReference>